<name>D6RLL3_COPC7</name>
<dbReference type="HOGENOM" id="CLU_2654416_0_0_1"/>
<evidence type="ECO:0000256" key="1">
    <source>
        <dbReference type="SAM" id="MobiDB-lite"/>
    </source>
</evidence>
<dbReference type="AlphaFoldDB" id="D6RLL3"/>
<dbReference type="VEuPathDB" id="FungiDB:CC1G_14152"/>
<dbReference type="GeneID" id="9379699"/>
<dbReference type="InParanoid" id="D6RLL3"/>
<gene>
    <name evidence="2" type="ORF">CC1G_14152</name>
</gene>
<feature type="compositionally biased region" description="Basic and acidic residues" evidence="1">
    <location>
        <begin position="15"/>
        <end position="30"/>
    </location>
</feature>
<dbReference type="RefSeq" id="XP_002911619.1">
    <property type="nucleotide sequence ID" value="XM_002911573.1"/>
</dbReference>
<evidence type="ECO:0000313" key="3">
    <source>
        <dbReference type="Proteomes" id="UP000001861"/>
    </source>
</evidence>
<dbReference type="KEGG" id="cci:CC1G_14152"/>
<feature type="region of interest" description="Disordered" evidence="1">
    <location>
        <begin position="1"/>
        <end position="30"/>
    </location>
</feature>
<reference evidence="2 3" key="1">
    <citation type="journal article" date="2010" name="Proc. Natl. Acad. Sci. U.S.A.">
        <title>Insights into evolution of multicellular fungi from the assembled chromosomes of the mushroom Coprinopsis cinerea (Coprinus cinereus).</title>
        <authorList>
            <person name="Stajich J.E."/>
            <person name="Wilke S.K."/>
            <person name="Ahren D."/>
            <person name="Au C.H."/>
            <person name="Birren B.W."/>
            <person name="Borodovsky M."/>
            <person name="Burns C."/>
            <person name="Canback B."/>
            <person name="Casselton L.A."/>
            <person name="Cheng C.K."/>
            <person name="Deng J."/>
            <person name="Dietrich F.S."/>
            <person name="Fargo D.C."/>
            <person name="Farman M.L."/>
            <person name="Gathman A.C."/>
            <person name="Goldberg J."/>
            <person name="Guigo R."/>
            <person name="Hoegger P.J."/>
            <person name="Hooker J.B."/>
            <person name="Huggins A."/>
            <person name="James T.Y."/>
            <person name="Kamada T."/>
            <person name="Kilaru S."/>
            <person name="Kodira C."/>
            <person name="Kues U."/>
            <person name="Kupfer D."/>
            <person name="Kwan H.S."/>
            <person name="Lomsadze A."/>
            <person name="Li W."/>
            <person name="Lilly W.W."/>
            <person name="Ma L.J."/>
            <person name="Mackey A.J."/>
            <person name="Manning G."/>
            <person name="Martin F."/>
            <person name="Muraguchi H."/>
            <person name="Natvig D.O."/>
            <person name="Palmerini H."/>
            <person name="Ramesh M.A."/>
            <person name="Rehmeyer C.J."/>
            <person name="Roe B.A."/>
            <person name="Shenoy N."/>
            <person name="Stanke M."/>
            <person name="Ter-Hovhannisyan V."/>
            <person name="Tunlid A."/>
            <person name="Velagapudi R."/>
            <person name="Vision T.J."/>
            <person name="Zeng Q."/>
            <person name="Zolan M.E."/>
            <person name="Pukkila P.J."/>
        </authorList>
    </citation>
    <scope>NUCLEOTIDE SEQUENCE [LARGE SCALE GENOMIC DNA]</scope>
    <source>
        <strain evidence="3">Okayama-7 / 130 / ATCC MYA-4618 / FGSC 9003</strain>
    </source>
</reference>
<dbReference type="Proteomes" id="UP000001861">
    <property type="component" value="Unassembled WGS sequence"/>
</dbReference>
<protein>
    <submittedName>
        <fullName evidence="2">Uncharacterized protein</fullName>
    </submittedName>
</protein>
<evidence type="ECO:0000313" key="2">
    <source>
        <dbReference type="EMBL" id="EFI28125.1"/>
    </source>
</evidence>
<proteinExistence type="predicted"/>
<accession>D6RLL3</accession>
<comment type="caution">
    <text evidence="2">The sequence shown here is derived from an EMBL/GenBank/DDBJ whole genome shotgun (WGS) entry which is preliminary data.</text>
</comment>
<dbReference type="EMBL" id="AACS02000003">
    <property type="protein sequence ID" value="EFI28125.1"/>
    <property type="molecule type" value="Genomic_DNA"/>
</dbReference>
<sequence>MRTISVVEDVEQEGEDRQSKGLDGRHESRRVPVGVSRMSTALPRLKESMSSLEMLGPGGGVVEANKQMSKSSVLRS</sequence>
<organism evidence="2 3">
    <name type="scientific">Coprinopsis cinerea (strain Okayama-7 / 130 / ATCC MYA-4618 / FGSC 9003)</name>
    <name type="common">Inky cap fungus</name>
    <name type="synonym">Hormographiella aspergillata</name>
    <dbReference type="NCBI Taxonomy" id="240176"/>
    <lineage>
        <taxon>Eukaryota</taxon>
        <taxon>Fungi</taxon>
        <taxon>Dikarya</taxon>
        <taxon>Basidiomycota</taxon>
        <taxon>Agaricomycotina</taxon>
        <taxon>Agaricomycetes</taxon>
        <taxon>Agaricomycetidae</taxon>
        <taxon>Agaricales</taxon>
        <taxon>Agaricineae</taxon>
        <taxon>Psathyrellaceae</taxon>
        <taxon>Coprinopsis</taxon>
    </lineage>
</organism>
<keyword evidence="3" id="KW-1185">Reference proteome</keyword>